<evidence type="ECO:0000313" key="3">
    <source>
        <dbReference type="Proteomes" id="UP001054837"/>
    </source>
</evidence>
<dbReference type="EMBL" id="BPLQ01004659">
    <property type="protein sequence ID" value="GIY09565.1"/>
    <property type="molecule type" value="Genomic_DNA"/>
</dbReference>
<keyword evidence="3" id="KW-1185">Reference proteome</keyword>
<evidence type="ECO:0000313" key="2">
    <source>
        <dbReference type="EMBL" id="GIY09565.1"/>
    </source>
</evidence>
<evidence type="ECO:0000256" key="1">
    <source>
        <dbReference type="SAM" id="MobiDB-lite"/>
    </source>
</evidence>
<reference evidence="2 3" key="1">
    <citation type="submission" date="2021-06" db="EMBL/GenBank/DDBJ databases">
        <title>Caerostris darwini draft genome.</title>
        <authorList>
            <person name="Kono N."/>
            <person name="Arakawa K."/>
        </authorList>
    </citation>
    <scope>NUCLEOTIDE SEQUENCE [LARGE SCALE GENOMIC DNA]</scope>
</reference>
<gene>
    <name evidence="2" type="primary">AVEN_182283_1</name>
    <name evidence="2" type="ORF">CDAR_598151</name>
</gene>
<dbReference type="AlphaFoldDB" id="A0AAV4QK92"/>
<feature type="compositionally biased region" description="Low complexity" evidence="1">
    <location>
        <begin position="136"/>
        <end position="166"/>
    </location>
</feature>
<feature type="compositionally biased region" description="Polar residues" evidence="1">
    <location>
        <begin position="267"/>
        <end position="294"/>
    </location>
</feature>
<feature type="region of interest" description="Disordered" evidence="1">
    <location>
        <begin position="136"/>
        <end position="176"/>
    </location>
</feature>
<organism evidence="2 3">
    <name type="scientific">Caerostris darwini</name>
    <dbReference type="NCBI Taxonomy" id="1538125"/>
    <lineage>
        <taxon>Eukaryota</taxon>
        <taxon>Metazoa</taxon>
        <taxon>Ecdysozoa</taxon>
        <taxon>Arthropoda</taxon>
        <taxon>Chelicerata</taxon>
        <taxon>Arachnida</taxon>
        <taxon>Araneae</taxon>
        <taxon>Araneomorphae</taxon>
        <taxon>Entelegynae</taxon>
        <taxon>Araneoidea</taxon>
        <taxon>Araneidae</taxon>
        <taxon>Caerostris</taxon>
    </lineage>
</organism>
<name>A0AAV4QK92_9ARAC</name>
<accession>A0AAV4QK92</accession>
<feature type="region of interest" description="Disordered" evidence="1">
    <location>
        <begin position="364"/>
        <end position="401"/>
    </location>
</feature>
<feature type="region of interest" description="Disordered" evidence="1">
    <location>
        <begin position="26"/>
        <end position="46"/>
    </location>
</feature>
<protein>
    <submittedName>
        <fullName evidence="2">Uncharacterized protein</fullName>
    </submittedName>
</protein>
<comment type="caution">
    <text evidence="2">The sequence shown here is derived from an EMBL/GenBank/DDBJ whole genome shotgun (WGS) entry which is preliminary data.</text>
</comment>
<dbReference type="Proteomes" id="UP001054837">
    <property type="component" value="Unassembled WGS sequence"/>
</dbReference>
<sequence length="509" mass="57238">MANYGVCVSFWPFCWLSYLTELRTRSSRSSKNPTPDTFPRADPEECGSPTHRRFPFAQFVDIRTSSFCSFVRVETESFGFRDQRLIPCTAKEMMSIRFAVICSLLVGVPLAASQSETGSNGSKPWFWNSTTSATDSQTADELSHKSTTSTTPSTTSPEVSTTESSPKNGSDTQIFSPGVLDSDAFLPANITDGRSSFLELFSDDFAPANITRGRRFIPIVSFAGKDGDDNDDGAKSSSKKRVQEEDLYFNGPYPPIPIDDEEKTKSENYYSPSTESQKINRQGYQKAISPQKQQFGAKLHDVKQTNHKFYIPPPQNPSTDNQQNKDKYAVALEKELVRYISANDYHKRPTYQENPHTFIGQNQQDQYQNQDKYQHQDATKSESQANGHFIVSSKPSKDDDDQYVPAGPYAPEPVPTNERYAAKDTTAKQFRPGSKQFDQESLYEISNGNYILSNDQGSEDKCICVPFYLCRMGIWPTTADPWKKIPLMKGPLGKFRKEVQETKLNQGTA</sequence>
<proteinExistence type="predicted"/>
<feature type="region of interest" description="Disordered" evidence="1">
    <location>
        <begin position="222"/>
        <end position="296"/>
    </location>
</feature>